<evidence type="ECO:0000259" key="8">
    <source>
        <dbReference type="PROSITE" id="PS51677"/>
    </source>
</evidence>
<comment type="subcellular location">
    <subcellularLocation>
        <location evidence="2">Secreted</location>
    </subcellularLocation>
</comment>
<name>A0A367X5T7_9PROT</name>
<evidence type="ECO:0000256" key="3">
    <source>
        <dbReference type="ARBA" id="ARBA00010973"/>
    </source>
</evidence>
<reference evidence="9 10" key="1">
    <citation type="submission" date="2014-07" db="EMBL/GenBank/DDBJ databases">
        <title>Draft genome sequence of Thalassospira profundimaris PR54-5.</title>
        <authorList>
            <person name="Lai Q."/>
            <person name="Shao Z."/>
        </authorList>
    </citation>
    <scope>NUCLEOTIDE SEQUENCE [LARGE SCALE GENOMIC DNA]</scope>
    <source>
        <strain evidence="9 10">PR54-5</strain>
    </source>
</reference>
<evidence type="ECO:0000256" key="5">
    <source>
        <dbReference type="ARBA" id="ARBA00022729"/>
    </source>
</evidence>
<evidence type="ECO:0000256" key="4">
    <source>
        <dbReference type="ARBA" id="ARBA00020071"/>
    </source>
</evidence>
<dbReference type="Pfam" id="PF01522">
    <property type="entry name" value="Polysacc_deac_1"/>
    <property type="match status" value="1"/>
</dbReference>
<feature type="region of interest" description="Disordered" evidence="7">
    <location>
        <begin position="59"/>
        <end position="128"/>
    </location>
</feature>
<dbReference type="InterPro" id="IPR051398">
    <property type="entry name" value="Polysacch_Deacetylase"/>
</dbReference>
<evidence type="ECO:0000256" key="2">
    <source>
        <dbReference type="ARBA" id="ARBA00004613"/>
    </source>
</evidence>
<dbReference type="GO" id="GO:0005576">
    <property type="term" value="C:extracellular region"/>
    <property type="evidence" value="ECO:0007669"/>
    <property type="project" value="UniProtKB-SubCell"/>
</dbReference>
<dbReference type="EMBL" id="JPWI01000001">
    <property type="protein sequence ID" value="RCK49043.1"/>
    <property type="molecule type" value="Genomic_DNA"/>
</dbReference>
<dbReference type="PANTHER" id="PTHR34216:SF3">
    <property type="entry name" value="POLY-BETA-1,6-N-ACETYL-D-GLUCOSAMINE N-DEACETYLASE"/>
    <property type="match status" value="1"/>
</dbReference>
<dbReference type="Proteomes" id="UP000252255">
    <property type="component" value="Unassembled WGS sequence"/>
</dbReference>
<gene>
    <name evidence="9" type="ORF">TH30_01555</name>
</gene>
<organism evidence="9 10">
    <name type="scientific">Thalassospira profundimaris</name>
    <dbReference type="NCBI Taxonomy" id="502049"/>
    <lineage>
        <taxon>Bacteria</taxon>
        <taxon>Pseudomonadati</taxon>
        <taxon>Pseudomonadota</taxon>
        <taxon>Alphaproteobacteria</taxon>
        <taxon>Rhodospirillales</taxon>
        <taxon>Thalassospiraceae</taxon>
        <taxon>Thalassospira</taxon>
    </lineage>
</organism>
<accession>A0A367X5T7</accession>
<evidence type="ECO:0000256" key="1">
    <source>
        <dbReference type="ARBA" id="ARBA00003236"/>
    </source>
</evidence>
<evidence type="ECO:0000313" key="10">
    <source>
        <dbReference type="Proteomes" id="UP000252255"/>
    </source>
</evidence>
<dbReference type="PROSITE" id="PS51677">
    <property type="entry name" value="NODB"/>
    <property type="match status" value="1"/>
</dbReference>
<proteinExistence type="inferred from homology"/>
<dbReference type="GO" id="GO:0016810">
    <property type="term" value="F:hydrolase activity, acting on carbon-nitrogen (but not peptide) bonds"/>
    <property type="evidence" value="ECO:0007669"/>
    <property type="project" value="InterPro"/>
</dbReference>
<comment type="similarity">
    <text evidence="3">Belongs to the polysaccharide deacetylase family.</text>
</comment>
<dbReference type="PANTHER" id="PTHR34216">
    <property type="match status" value="1"/>
</dbReference>
<comment type="function">
    <text evidence="1">Is involved in generating a small heat-stable compound (Nod), an acylated oligomer of N-acetylglucosamine, that stimulates mitosis in various plant protoplasts.</text>
</comment>
<dbReference type="GO" id="GO:0005975">
    <property type="term" value="P:carbohydrate metabolic process"/>
    <property type="evidence" value="ECO:0007669"/>
    <property type="project" value="InterPro"/>
</dbReference>
<dbReference type="CDD" id="cd10973">
    <property type="entry name" value="CE4_DAC_u4_5s"/>
    <property type="match status" value="1"/>
</dbReference>
<keyword evidence="5" id="KW-0732">Signal</keyword>
<dbReference type="SUPFAM" id="SSF88713">
    <property type="entry name" value="Glycoside hydrolase/deacetylase"/>
    <property type="match status" value="1"/>
</dbReference>
<dbReference type="InterPro" id="IPR011330">
    <property type="entry name" value="Glyco_hydro/deAcase_b/a-brl"/>
</dbReference>
<dbReference type="Gene3D" id="3.20.20.370">
    <property type="entry name" value="Glycoside hydrolase/deacetylase"/>
    <property type="match status" value="1"/>
</dbReference>
<evidence type="ECO:0000313" key="9">
    <source>
        <dbReference type="EMBL" id="RCK49043.1"/>
    </source>
</evidence>
<feature type="compositionally biased region" description="Polar residues" evidence="7">
    <location>
        <begin position="59"/>
        <end position="71"/>
    </location>
</feature>
<evidence type="ECO:0000256" key="7">
    <source>
        <dbReference type="SAM" id="MobiDB-lite"/>
    </source>
</evidence>
<comment type="caution">
    <text evidence="9">The sequence shown here is derived from an EMBL/GenBank/DDBJ whole genome shotgun (WGS) entry which is preliminary data.</text>
</comment>
<sequence length="439" mass="47240">MSGVVGRKLETDMNFKAKGQRSLSAAGLIQSGTMLRSAVFGMSFAVGLTFGIEPGNAQSVETGTGTSSDVQTEAPVASSAATPAGDEGNVAAPDAPVAEAEPEAEPATEPQMATAQQDASEPAVAAPGGDASSAVVFMYHRFGEGEYPSTNIRPEQFKEHVAELTNGNYTVMGLPQIVEVLENGKGLPDRTVGITVDDAYRSVYETAWPIFRANNMPFTVFVSTEQLDDGFANYMTWDMVREMVKAGVTIGGHSQHHSHLPDLDIEAVKAELAHAAERFKAELGFVPDIFAYPYGEADADVINAVKEAGYKAAFGQQSGAMSTESDFMYLPRFALNEHYGAMDRFKLAANSLPLRVSDITPGDYTLTRNPPAFGFTLTDPTPDIACYPSDGQATMTRLGDERVEIRLDGPVASGRWRINCTAMGPESRWRWFGMLYTVP</sequence>
<dbReference type="AlphaFoldDB" id="A0A367X5T7"/>
<protein>
    <recommendedName>
        <fullName evidence="4">Chitooligosaccharide deacetylase</fullName>
    </recommendedName>
    <alternativeName>
        <fullName evidence="6">Nodulation protein B</fullName>
    </alternativeName>
</protein>
<feature type="domain" description="NodB homology" evidence="8">
    <location>
        <begin position="190"/>
        <end position="439"/>
    </location>
</feature>
<dbReference type="InterPro" id="IPR002509">
    <property type="entry name" value="NODB_dom"/>
</dbReference>
<evidence type="ECO:0000256" key="6">
    <source>
        <dbReference type="ARBA" id="ARBA00032976"/>
    </source>
</evidence>